<dbReference type="PANTHER" id="PTHR11735:SF11">
    <property type="entry name" value="TRNA THREONYLCARBAMOYLADENOSINE BIOSYNTHESIS PROTEIN TSAB"/>
    <property type="match status" value="1"/>
</dbReference>
<dbReference type="CDD" id="cd24032">
    <property type="entry name" value="ASKHA_NBD_TsaB"/>
    <property type="match status" value="1"/>
</dbReference>
<dbReference type="RefSeq" id="WP_036104669.1">
    <property type="nucleotide sequence ID" value="NZ_AODG01000005.1"/>
</dbReference>
<dbReference type="InterPro" id="IPR043129">
    <property type="entry name" value="ATPase_NBD"/>
</dbReference>
<proteinExistence type="predicted"/>
<evidence type="ECO:0000313" key="3">
    <source>
        <dbReference type="Proteomes" id="UP000019251"/>
    </source>
</evidence>
<sequence length="223" mass="23802">MILGIDTATDTMSVAVGNASGILGELTTNLKKNHSVRLMPAIEQLLEECGIAVADLEKIAVSSGPGSYTGLRIGVTVAKTLAWDRQIPIVGISSLAAIAGNFSFATEPVVPLIDARRGNVYGAVYQQGKSVFSDQHIALEELLAHISDRAIIAGDISPVLKERISERLGDRAIFASVDLNFARASTLVKLALNEAGENATQFVPTYLKLAEAESKWLEARENK</sequence>
<accession>A0A829RA03</accession>
<keyword evidence="2" id="KW-0645">Protease</keyword>
<protein>
    <submittedName>
        <fullName evidence="2">Glycoprotease family protein</fullName>
    </submittedName>
</protein>
<keyword evidence="2" id="KW-0378">Hydrolase</keyword>
<evidence type="ECO:0000313" key="2">
    <source>
        <dbReference type="EMBL" id="EUJ29304.1"/>
    </source>
</evidence>
<reference evidence="2 3" key="1">
    <citation type="submission" date="2012-12" db="EMBL/GenBank/DDBJ databases">
        <title>Novel taxa of Listeriaceae from agricultural environments in the United States.</title>
        <authorList>
            <person name="den Bakker H.C."/>
            <person name="Allred A."/>
            <person name="Warchocki S."/>
            <person name="Wright E.M."/>
            <person name="Burrell A."/>
            <person name="Nightingale K.K."/>
            <person name="Kephart D."/>
            <person name="Wiedmann M."/>
        </authorList>
    </citation>
    <scope>NUCLEOTIDE SEQUENCE [LARGE SCALE GENOMIC DNA]</scope>
    <source>
        <strain evidence="2 3">FSL F6-1183</strain>
    </source>
</reference>
<dbReference type="GO" id="GO:0002949">
    <property type="term" value="P:tRNA threonylcarbamoyladenosine modification"/>
    <property type="evidence" value="ECO:0007669"/>
    <property type="project" value="InterPro"/>
</dbReference>
<dbReference type="InterPro" id="IPR022496">
    <property type="entry name" value="T6A_TsaB"/>
</dbReference>
<comment type="caution">
    <text evidence="2">The sequence shown here is derived from an EMBL/GenBank/DDBJ whole genome shotgun (WGS) entry which is preliminary data.</text>
</comment>
<dbReference type="AlphaFoldDB" id="A0A829RA03"/>
<dbReference type="GO" id="GO:0005829">
    <property type="term" value="C:cytosol"/>
    <property type="evidence" value="ECO:0007669"/>
    <property type="project" value="TreeGrafter"/>
</dbReference>
<gene>
    <name evidence="2" type="ORF">LMUR_04238</name>
</gene>
<name>A0A829RA03_LISGR</name>
<dbReference type="GO" id="GO:0008233">
    <property type="term" value="F:peptidase activity"/>
    <property type="evidence" value="ECO:0007669"/>
    <property type="project" value="UniProtKB-KW"/>
</dbReference>
<dbReference type="InterPro" id="IPR000905">
    <property type="entry name" value="Gcp-like_dom"/>
</dbReference>
<dbReference type="EMBL" id="AODG01000005">
    <property type="protein sequence ID" value="EUJ29304.1"/>
    <property type="molecule type" value="Genomic_DNA"/>
</dbReference>
<dbReference type="PANTHER" id="PTHR11735">
    <property type="entry name" value="TRNA N6-ADENOSINE THREONYLCARBAMOYLTRANSFERASE"/>
    <property type="match status" value="1"/>
</dbReference>
<dbReference type="Proteomes" id="UP000019251">
    <property type="component" value="Unassembled WGS sequence"/>
</dbReference>
<dbReference type="Gene3D" id="3.30.420.40">
    <property type="match status" value="2"/>
</dbReference>
<dbReference type="Pfam" id="PF00814">
    <property type="entry name" value="TsaD"/>
    <property type="match status" value="1"/>
</dbReference>
<feature type="domain" description="Gcp-like" evidence="1">
    <location>
        <begin position="30"/>
        <end position="215"/>
    </location>
</feature>
<dbReference type="NCBIfam" id="TIGR03725">
    <property type="entry name" value="T6A_YeaZ"/>
    <property type="match status" value="1"/>
</dbReference>
<dbReference type="GO" id="GO:0006508">
    <property type="term" value="P:proteolysis"/>
    <property type="evidence" value="ECO:0007669"/>
    <property type="project" value="UniProtKB-KW"/>
</dbReference>
<dbReference type="SUPFAM" id="SSF53067">
    <property type="entry name" value="Actin-like ATPase domain"/>
    <property type="match status" value="2"/>
</dbReference>
<organism evidence="2 3">
    <name type="scientific">Listeria grayi FSL F6-1183</name>
    <dbReference type="NCBI Taxonomy" id="1265827"/>
    <lineage>
        <taxon>Bacteria</taxon>
        <taxon>Bacillati</taxon>
        <taxon>Bacillota</taxon>
        <taxon>Bacilli</taxon>
        <taxon>Bacillales</taxon>
        <taxon>Listeriaceae</taxon>
        <taxon>Listeria</taxon>
    </lineage>
</organism>
<evidence type="ECO:0000259" key="1">
    <source>
        <dbReference type="Pfam" id="PF00814"/>
    </source>
</evidence>